<feature type="compositionally biased region" description="Low complexity" evidence="1">
    <location>
        <begin position="1"/>
        <end position="28"/>
    </location>
</feature>
<dbReference type="EMBL" id="CAJJDP010000126">
    <property type="protein sequence ID" value="CAD8202123.1"/>
    <property type="molecule type" value="Genomic_DNA"/>
</dbReference>
<evidence type="ECO:0000313" key="3">
    <source>
        <dbReference type="Proteomes" id="UP000683925"/>
    </source>
</evidence>
<evidence type="ECO:0000313" key="2">
    <source>
        <dbReference type="EMBL" id="CAD8202123.1"/>
    </source>
</evidence>
<accession>A0A8S1XM12</accession>
<feature type="compositionally biased region" description="Basic and acidic residues" evidence="1">
    <location>
        <begin position="29"/>
        <end position="39"/>
    </location>
</feature>
<proteinExistence type="predicted"/>
<dbReference type="OMA" id="QKQHDYS"/>
<reference evidence="2" key="1">
    <citation type="submission" date="2021-01" db="EMBL/GenBank/DDBJ databases">
        <authorList>
            <consortium name="Genoscope - CEA"/>
            <person name="William W."/>
        </authorList>
    </citation>
    <scope>NUCLEOTIDE SEQUENCE</scope>
</reference>
<dbReference type="Proteomes" id="UP000683925">
    <property type="component" value="Unassembled WGS sequence"/>
</dbReference>
<sequence>MNNQQQQKNTSTQESIQQNNSNQQNQKTESIKLNKKQHDYSQGNRTCMATGRNGIDFYILAKIVQKEHSEIILSAIEEQF</sequence>
<evidence type="ECO:0000256" key="1">
    <source>
        <dbReference type="SAM" id="MobiDB-lite"/>
    </source>
</evidence>
<dbReference type="OrthoDB" id="310067at2759"/>
<keyword evidence="3" id="KW-1185">Reference proteome</keyword>
<organism evidence="2 3">
    <name type="scientific">Paramecium octaurelia</name>
    <dbReference type="NCBI Taxonomy" id="43137"/>
    <lineage>
        <taxon>Eukaryota</taxon>
        <taxon>Sar</taxon>
        <taxon>Alveolata</taxon>
        <taxon>Ciliophora</taxon>
        <taxon>Intramacronucleata</taxon>
        <taxon>Oligohymenophorea</taxon>
        <taxon>Peniculida</taxon>
        <taxon>Parameciidae</taxon>
        <taxon>Paramecium</taxon>
    </lineage>
</organism>
<comment type="caution">
    <text evidence="2">The sequence shown here is derived from an EMBL/GenBank/DDBJ whole genome shotgun (WGS) entry which is preliminary data.</text>
</comment>
<name>A0A8S1XM12_PAROT</name>
<dbReference type="AlphaFoldDB" id="A0A8S1XM12"/>
<gene>
    <name evidence="2" type="ORF">POCTA_138.1.T1260090</name>
</gene>
<feature type="region of interest" description="Disordered" evidence="1">
    <location>
        <begin position="1"/>
        <end position="48"/>
    </location>
</feature>
<protein>
    <submittedName>
        <fullName evidence="2">Uncharacterized protein</fullName>
    </submittedName>
</protein>